<comment type="subcellular location">
    <subcellularLocation>
        <location evidence="1">Nucleus</location>
    </subcellularLocation>
</comment>
<dbReference type="PROSITE" id="PS50888">
    <property type="entry name" value="BHLH"/>
    <property type="match status" value="1"/>
</dbReference>
<dbReference type="GO" id="GO:0046983">
    <property type="term" value="F:protein dimerization activity"/>
    <property type="evidence" value="ECO:0007669"/>
    <property type="project" value="InterPro"/>
</dbReference>
<feature type="region of interest" description="Disordered" evidence="5">
    <location>
        <begin position="135"/>
        <end position="177"/>
    </location>
</feature>
<organism evidence="7 8">
    <name type="scientific">Arabidopsis arenosa</name>
    <name type="common">Sand rock-cress</name>
    <name type="synonym">Cardaminopsis arenosa</name>
    <dbReference type="NCBI Taxonomy" id="38785"/>
    <lineage>
        <taxon>Eukaryota</taxon>
        <taxon>Viridiplantae</taxon>
        <taxon>Streptophyta</taxon>
        <taxon>Embryophyta</taxon>
        <taxon>Tracheophyta</taxon>
        <taxon>Spermatophyta</taxon>
        <taxon>Magnoliopsida</taxon>
        <taxon>eudicotyledons</taxon>
        <taxon>Gunneridae</taxon>
        <taxon>Pentapetalae</taxon>
        <taxon>rosids</taxon>
        <taxon>malvids</taxon>
        <taxon>Brassicales</taxon>
        <taxon>Brassicaceae</taxon>
        <taxon>Camelineae</taxon>
        <taxon>Arabidopsis</taxon>
    </lineage>
</organism>
<dbReference type="GO" id="GO:0005634">
    <property type="term" value="C:nucleus"/>
    <property type="evidence" value="ECO:0007669"/>
    <property type="project" value="UniProtKB-SubCell"/>
</dbReference>
<dbReference type="PANTHER" id="PTHR12565">
    <property type="entry name" value="STEROL REGULATORY ELEMENT-BINDING PROTEIN"/>
    <property type="match status" value="1"/>
</dbReference>
<dbReference type="SMART" id="SM00353">
    <property type="entry name" value="HLH"/>
    <property type="match status" value="1"/>
</dbReference>
<keyword evidence="4" id="KW-0539">Nucleus</keyword>
<dbReference type="InterPro" id="IPR036638">
    <property type="entry name" value="HLH_DNA-bd_sf"/>
</dbReference>
<feature type="region of interest" description="Disordered" evidence="5">
    <location>
        <begin position="371"/>
        <end position="403"/>
    </location>
</feature>
<dbReference type="Proteomes" id="UP000682877">
    <property type="component" value="Chromosome 4"/>
</dbReference>
<evidence type="ECO:0000256" key="2">
    <source>
        <dbReference type="ARBA" id="ARBA00023015"/>
    </source>
</evidence>
<accession>A0A8S2A8V3</accession>
<evidence type="ECO:0000313" key="8">
    <source>
        <dbReference type="Proteomes" id="UP000682877"/>
    </source>
</evidence>
<dbReference type="AlphaFoldDB" id="A0A8S2A8V3"/>
<evidence type="ECO:0000259" key="6">
    <source>
        <dbReference type="PROSITE" id="PS50888"/>
    </source>
</evidence>
<dbReference type="FunFam" id="4.10.280.10:FF:000042">
    <property type="entry name" value="transcription factor bHLH48-like isoform X1"/>
    <property type="match status" value="1"/>
</dbReference>
<evidence type="ECO:0000313" key="7">
    <source>
        <dbReference type="EMBL" id="CAE6044787.1"/>
    </source>
</evidence>
<dbReference type="InterPro" id="IPR011598">
    <property type="entry name" value="bHLH_dom"/>
</dbReference>
<evidence type="ECO:0000256" key="3">
    <source>
        <dbReference type="ARBA" id="ARBA00023163"/>
    </source>
</evidence>
<dbReference type="GO" id="GO:0003700">
    <property type="term" value="F:DNA-binding transcription factor activity"/>
    <property type="evidence" value="ECO:0007669"/>
    <property type="project" value="TreeGrafter"/>
</dbReference>
<evidence type="ECO:0000256" key="4">
    <source>
        <dbReference type="ARBA" id="ARBA00023242"/>
    </source>
</evidence>
<dbReference type="CDD" id="cd18919">
    <property type="entry name" value="bHLH_AtBPE_like"/>
    <property type="match status" value="1"/>
</dbReference>
<evidence type="ECO:0000256" key="1">
    <source>
        <dbReference type="ARBA" id="ARBA00004123"/>
    </source>
</evidence>
<keyword evidence="3" id="KW-0804">Transcription</keyword>
<dbReference type="PANTHER" id="PTHR12565:SF112">
    <property type="entry name" value="TRANSCRIPTION FACTOR BHLH48-RELATED"/>
    <property type="match status" value="1"/>
</dbReference>
<keyword evidence="2" id="KW-0805">Transcription regulation</keyword>
<dbReference type="Gene3D" id="4.10.280.10">
    <property type="entry name" value="Helix-loop-helix DNA-binding domain"/>
    <property type="match status" value="1"/>
</dbReference>
<dbReference type="SUPFAM" id="SSF47459">
    <property type="entry name" value="HLH, helix-loop-helix DNA-binding domain"/>
    <property type="match status" value="1"/>
</dbReference>
<feature type="compositionally biased region" description="Polar residues" evidence="5">
    <location>
        <begin position="143"/>
        <end position="153"/>
    </location>
</feature>
<protein>
    <recommendedName>
        <fullName evidence="6">BHLH domain-containing protein</fullName>
    </recommendedName>
</protein>
<dbReference type="Pfam" id="PF00010">
    <property type="entry name" value="HLH"/>
    <property type="match status" value="1"/>
</dbReference>
<evidence type="ECO:0000256" key="5">
    <source>
        <dbReference type="SAM" id="MobiDB-lite"/>
    </source>
</evidence>
<reference evidence="7" key="1">
    <citation type="submission" date="2021-01" db="EMBL/GenBank/DDBJ databases">
        <authorList>
            <person name="Bezrukov I."/>
        </authorList>
    </citation>
    <scope>NUCLEOTIDE SEQUENCE</scope>
</reference>
<gene>
    <name evidence="7" type="ORF">AARE701A_LOCUS11198</name>
</gene>
<dbReference type="InterPro" id="IPR024097">
    <property type="entry name" value="bHLH_ZIP_TF"/>
</dbReference>
<proteinExistence type="predicted"/>
<keyword evidence="8" id="KW-1185">Reference proteome</keyword>
<sequence>MDLTQGFGARSGVVGPVTGLESLNFSDEFRHLVATMPPENTGGSFTALLEMPVTQAMELLHFTDSSSSQARTVTGDIAPTTLHPFGALTFPSNSLLLDRAARFSVIATEQNGNISGETANSLPSNSGANLDRVKAEPAETDSMVENQNQNYSSGKRKDREKKVKSSTKKTKSSAESDKLPYVHVRARRGQATDNHSLAERARREKINARMKLLQELVPGCDKIQGTALILDEIINHVQSLQRQVEMLSMRLAAVNPRVDFNLDSILASENGSLMDGSFNGESYHQLQQWPFDGYHQPEWGREEDHHQANFSMGSATLHPNQVFVHGLSIFTRFLNVEFRMSQLSEISEPKAMPSTQSLTVAAKTLRNRIFSRSGSTSAGPSRWATPGHEERPKGYFMNRTPPAPGQSRKWEDWELPCYITSFLTIVILGVGLNAKPDLSIETWAHQKALERLEMEKLATAGDSSD</sequence>
<name>A0A8S2A8V3_ARAAE</name>
<feature type="domain" description="BHLH" evidence="6">
    <location>
        <begin position="190"/>
        <end position="240"/>
    </location>
</feature>
<dbReference type="EMBL" id="LR999454">
    <property type="protein sequence ID" value="CAE6044787.1"/>
    <property type="molecule type" value="Genomic_DNA"/>
</dbReference>